<dbReference type="EMBL" id="MWPH01000003">
    <property type="protein sequence ID" value="OVE83949.1"/>
    <property type="molecule type" value="Genomic_DNA"/>
</dbReference>
<dbReference type="AlphaFoldDB" id="A0A202E6R8"/>
<evidence type="ECO:0000256" key="1">
    <source>
        <dbReference type="SAM" id="Phobius"/>
    </source>
</evidence>
<dbReference type="OrthoDB" id="339577at2157"/>
<dbReference type="RefSeq" id="WP_087715335.1">
    <property type="nucleotide sequence ID" value="NZ_MWPH01000003.1"/>
</dbReference>
<organism evidence="2 3">
    <name type="scientific">Natronolimnobius baerhuensis</name>
    <dbReference type="NCBI Taxonomy" id="253108"/>
    <lineage>
        <taxon>Archaea</taxon>
        <taxon>Methanobacteriati</taxon>
        <taxon>Methanobacteriota</taxon>
        <taxon>Stenosarchaea group</taxon>
        <taxon>Halobacteria</taxon>
        <taxon>Halobacteriales</taxon>
        <taxon>Natrialbaceae</taxon>
        <taxon>Natronolimnobius</taxon>
    </lineage>
</organism>
<name>A0A202E6R8_9EURY</name>
<feature type="transmembrane region" description="Helical" evidence="1">
    <location>
        <begin position="87"/>
        <end position="106"/>
    </location>
</feature>
<keyword evidence="1" id="KW-0472">Membrane</keyword>
<comment type="caution">
    <text evidence="2">The sequence shown here is derived from an EMBL/GenBank/DDBJ whole genome shotgun (WGS) entry which is preliminary data.</text>
</comment>
<accession>A0A202E6R8</accession>
<keyword evidence="3" id="KW-1185">Reference proteome</keyword>
<gene>
    <name evidence="2" type="ORF">B2G88_16195</name>
</gene>
<keyword evidence="1" id="KW-0812">Transmembrane</keyword>
<protein>
    <submittedName>
        <fullName evidence="2">DUF2178 domain-containing protein</fullName>
    </submittedName>
</protein>
<evidence type="ECO:0000313" key="3">
    <source>
        <dbReference type="Proteomes" id="UP000196084"/>
    </source>
</evidence>
<reference evidence="2 3" key="1">
    <citation type="submission" date="2017-02" db="EMBL/GenBank/DDBJ databases">
        <title>Natronthermophilus aegyptiacus gen. nov.,sp. nov., an aerobic, extremely halophilic alkalithermophilic archaeon isolated from the athalassohaline Wadi An Natrun, Egypt.</title>
        <authorList>
            <person name="Zhao B."/>
        </authorList>
    </citation>
    <scope>NUCLEOTIDE SEQUENCE [LARGE SCALE GENOMIC DNA]</scope>
    <source>
        <strain evidence="2 3">CGMCC 1.3597</strain>
    </source>
</reference>
<keyword evidence="1" id="KW-1133">Transmembrane helix</keyword>
<dbReference type="Pfam" id="PF09946">
    <property type="entry name" value="DUF2178"/>
    <property type="match status" value="1"/>
</dbReference>
<feature type="transmembrane region" description="Helical" evidence="1">
    <location>
        <begin position="47"/>
        <end position="67"/>
    </location>
</feature>
<feature type="transmembrane region" description="Helical" evidence="1">
    <location>
        <begin position="118"/>
        <end position="139"/>
    </location>
</feature>
<feature type="transmembrane region" description="Helical" evidence="1">
    <location>
        <begin position="21"/>
        <end position="41"/>
    </location>
</feature>
<dbReference type="Proteomes" id="UP000196084">
    <property type="component" value="Unassembled WGS sequence"/>
</dbReference>
<sequence>MPDTKRQTHSPLGIGKRTYERGIWGLVGIGCLGLLAGIILGQQLIGTVTYLVAVWAAVLTAVALPYLSDAKLADERDERLHNHASGLTIGITFMVGISIIPAVYVLDAGNYISISATAWGAIFLFSALGLLYGACYTVVSRRS</sequence>
<proteinExistence type="predicted"/>
<dbReference type="InterPro" id="IPR019235">
    <property type="entry name" value="DUF2178_TM"/>
</dbReference>
<evidence type="ECO:0000313" key="2">
    <source>
        <dbReference type="EMBL" id="OVE83949.1"/>
    </source>
</evidence>